<dbReference type="InterPro" id="IPR002931">
    <property type="entry name" value="Transglutaminase-like"/>
</dbReference>
<dbReference type="SUPFAM" id="SSF54001">
    <property type="entry name" value="Cysteine proteinases"/>
    <property type="match status" value="1"/>
</dbReference>
<dbReference type="PANTHER" id="PTHR35532:SF5">
    <property type="entry name" value="CARBOHYDRATE-BINDING DOMAIN-CONTAINING PROTEIN"/>
    <property type="match status" value="1"/>
</dbReference>
<dbReference type="PANTHER" id="PTHR35532">
    <property type="entry name" value="SIMILAR TO POLYHYDROXYALKANOATE DEPOLYMERASE"/>
    <property type="match status" value="1"/>
</dbReference>
<reference evidence="2" key="1">
    <citation type="submission" date="2016-04" db="EMBL/GenBank/DDBJ databases">
        <authorList>
            <person name="Evans L.H."/>
            <person name="Alamgir A."/>
            <person name="Owens N."/>
            <person name="Weber N.D."/>
            <person name="Virtaneva K."/>
            <person name="Barbian K."/>
            <person name="Babar A."/>
            <person name="Rosenke K."/>
        </authorList>
    </citation>
    <scope>NUCLEOTIDE SEQUENCE</scope>
    <source>
        <strain evidence="2">86</strain>
    </source>
</reference>
<dbReference type="Pfam" id="PF01841">
    <property type="entry name" value="Transglut_core"/>
    <property type="match status" value="1"/>
</dbReference>
<feature type="domain" description="Transglutaminase-like" evidence="1">
    <location>
        <begin position="26"/>
        <end position="109"/>
    </location>
</feature>
<proteinExistence type="predicted"/>
<accession>A0A212JB26</accession>
<sequence>MNDEDLSFHRRIFYDALWSRVRALPLEEAVLEVNRWCHEQASYQAQDERTASPLTVYRNACGRCGEESAFLVSALRSVGVPARQVYVPRWSHCDDNHAWVEVLCGEQWRFLGACEPEPVLDRGWFNAAASRAVLVHSRTFGKGTSPIHGPLVSYMDGVALYNQTGRYAAVSERVFYVTRGGLPASGAAITLQILNEAHFHPVARLIAGPDGAARLDLGAGDLWVSASLDGLEAEGLCPREEHQFTLELTADTSSDCWSAFDFRAPDAAPPLPPLGEVLKTARHQVLAHGDALRQAKMNGWYRGDDPILKAARGNWEEIAHFLGKDNNPLRRRLLEALSPKDLQDITAESLEGFLSTAAPYENLYPAKLFDSCLLCPRVAHEGLTLENKSPAVARVAELRARGIPARLRALDGAPEVWRDGAFHGPEGERWGTLRLSKPPNTALSYRLDWSLARRKGGGWQPLDPAPTWEGKTCTLPLPAGLYRLTTSARLPSGDQLAAEIEVKIVPTETVFLPLFLREITLENLLYRRALPPIPAEDCPDVLAALVRPTLLFWLEEGGEPTEHILNELSAAPDCPPAAFFLRGGASLAQPTLAALLTRNSQIQVFYDDWAYDLEAISRLLGTDPERPPLAVVWDGKGRAVYAASGYSVGSVVLLKRILRQIECQ</sequence>
<dbReference type="EMBL" id="FLUN01000001">
    <property type="protein sequence ID" value="SBV96598.1"/>
    <property type="molecule type" value="Genomic_DNA"/>
</dbReference>
<evidence type="ECO:0000259" key="1">
    <source>
        <dbReference type="Pfam" id="PF01841"/>
    </source>
</evidence>
<gene>
    <name evidence="2" type="ORF">KL86CLO1_10799</name>
</gene>
<name>A0A212JB26_9FIRM</name>
<organism evidence="2">
    <name type="scientific">uncultured Eubacteriales bacterium</name>
    <dbReference type="NCBI Taxonomy" id="172733"/>
    <lineage>
        <taxon>Bacteria</taxon>
        <taxon>Bacillati</taxon>
        <taxon>Bacillota</taxon>
        <taxon>Clostridia</taxon>
        <taxon>Eubacteriales</taxon>
        <taxon>environmental samples</taxon>
    </lineage>
</organism>
<dbReference type="InterPro" id="IPR038765">
    <property type="entry name" value="Papain-like_cys_pep_sf"/>
</dbReference>
<protein>
    <recommendedName>
        <fullName evidence="1">Transglutaminase-like domain-containing protein</fullName>
    </recommendedName>
</protein>
<evidence type="ECO:0000313" key="2">
    <source>
        <dbReference type="EMBL" id="SBV96598.1"/>
    </source>
</evidence>
<dbReference type="Gene3D" id="2.60.40.1120">
    <property type="entry name" value="Carboxypeptidase-like, regulatory domain"/>
    <property type="match status" value="1"/>
</dbReference>
<dbReference type="Gene3D" id="3.10.620.30">
    <property type="match status" value="1"/>
</dbReference>
<dbReference type="AlphaFoldDB" id="A0A212JB26"/>